<proteinExistence type="predicted"/>
<dbReference type="InterPro" id="IPR033412">
    <property type="entry name" value="PFOR_II"/>
</dbReference>
<dbReference type="STRING" id="644282.Deba_2361"/>
<dbReference type="Pfam" id="PF01855">
    <property type="entry name" value="POR_N"/>
    <property type="match status" value="1"/>
</dbReference>
<keyword evidence="1" id="KW-0560">Oxidoreductase</keyword>
<dbReference type="AlphaFoldDB" id="E1QJI0"/>
<dbReference type="GO" id="GO:0016491">
    <property type="term" value="F:oxidoreductase activity"/>
    <property type="evidence" value="ECO:0007669"/>
    <property type="project" value="UniProtKB-KW"/>
</dbReference>
<keyword evidence="5" id="KW-1185">Reference proteome</keyword>
<keyword evidence="4" id="KW-0670">Pyruvate</keyword>
<feature type="domain" description="Pyruvate flavodoxin/ferredoxin oxidoreductase pyrimidine binding" evidence="2">
    <location>
        <begin position="14"/>
        <end position="200"/>
    </location>
</feature>
<dbReference type="InterPro" id="IPR052368">
    <property type="entry name" value="2-oxoacid_oxidoreductase"/>
</dbReference>
<dbReference type="Gene3D" id="3.40.50.920">
    <property type="match status" value="1"/>
</dbReference>
<dbReference type="SUPFAM" id="SSF52922">
    <property type="entry name" value="TK C-terminal domain-like"/>
    <property type="match status" value="1"/>
</dbReference>
<evidence type="ECO:0000313" key="5">
    <source>
        <dbReference type="Proteomes" id="UP000009047"/>
    </source>
</evidence>
<dbReference type="InterPro" id="IPR009014">
    <property type="entry name" value="Transketo_C/PFOR_II"/>
</dbReference>
<evidence type="ECO:0000313" key="4">
    <source>
        <dbReference type="EMBL" id="ADK85723.1"/>
    </source>
</evidence>
<dbReference type="Gene3D" id="3.40.50.970">
    <property type="match status" value="1"/>
</dbReference>
<protein>
    <submittedName>
        <fullName evidence="4">Pyruvate flavodoxin/ferredoxin oxidoreductase domain protein</fullName>
    </submittedName>
</protein>
<dbReference type="KEGG" id="dbr:Deba_2361"/>
<dbReference type="Pfam" id="PF17147">
    <property type="entry name" value="PFOR_II"/>
    <property type="match status" value="1"/>
</dbReference>
<dbReference type="Proteomes" id="UP000009047">
    <property type="component" value="Chromosome"/>
</dbReference>
<dbReference type="PANTHER" id="PTHR43088:SF1">
    <property type="entry name" value="SUBUNIT OF PYRUVATE:FLAVODOXIN OXIDOREDUCTASE"/>
    <property type="match status" value="1"/>
</dbReference>
<dbReference type="InterPro" id="IPR029061">
    <property type="entry name" value="THDP-binding"/>
</dbReference>
<evidence type="ECO:0000256" key="1">
    <source>
        <dbReference type="ARBA" id="ARBA00023002"/>
    </source>
</evidence>
<dbReference type="eggNOG" id="COG0674">
    <property type="taxonomic scope" value="Bacteria"/>
</dbReference>
<dbReference type="NCBIfam" id="NF005507">
    <property type="entry name" value="PRK07119.1"/>
    <property type="match status" value="1"/>
</dbReference>
<dbReference type="PANTHER" id="PTHR43088">
    <property type="entry name" value="SUBUNIT OF PYRUVATE:FLAVODOXIN OXIDOREDUCTASE-RELATED"/>
    <property type="match status" value="1"/>
</dbReference>
<reference evidence="4 5" key="1">
    <citation type="journal article" date="2010" name="Stand. Genomic Sci.">
        <title>Complete genome sequence of Desulfarculus baarsii type strain (2st14).</title>
        <authorList>
            <person name="Sun H."/>
            <person name="Spring S."/>
            <person name="Lapidus A."/>
            <person name="Davenport K."/>
            <person name="Del Rio T.G."/>
            <person name="Tice H."/>
            <person name="Nolan M."/>
            <person name="Copeland A."/>
            <person name="Cheng J.F."/>
            <person name="Lucas S."/>
            <person name="Tapia R."/>
            <person name="Goodwin L."/>
            <person name="Pitluck S."/>
            <person name="Ivanova N."/>
            <person name="Pagani I."/>
            <person name="Mavromatis K."/>
            <person name="Ovchinnikova G."/>
            <person name="Pati A."/>
            <person name="Chen A."/>
            <person name="Palaniappan K."/>
            <person name="Hauser L."/>
            <person name="Chang Y.J."/>
            <person name="Jeffries C.D."/>
            <person name="Detter J.C."/>
            <person name="Han C."/>
            <person name="Rohde M."/>
            <person name="Brambilla E."/>
            <person name="Goker M."/>
            <person name="Woyke T."/>
            <person name="Bristow J."/>
            <person name="Eisen J.A."/>
            <person name="Markowitz V."/>
            <person name="Hugenholtz P."/>
            <person name="Kyrpides N.C."/>
            <person name="Klenk H.P."/>
            <person name="Land M."/>
        </authorList>
    </citation>
    <scope>NUCLEOTIDE SEQUENCE [LARGE SCALE GENOMIC DNA]</scope>
    <source>
        <strain evidence="5">ATCC 33931 / DSM 2075 / LMG 7858 / VKM B-1802 / 2st14</strain>
    </source>
</reference>
<evidence type="ECO:0000259" key="3">
    <source>
        <dbReference type="Pfam" id="PF17147"/>
    </source>
</evidence>
<sequence>MAKKLMRGSHVLGEAAVRAGCRYYFGYPITPQNEVPEYMSGRLLEVGGTFVQAESELASINMVIGASMAGGRVMTSSSSPGISLKQEGISYLAGLELPAVIANMVRGGPGLGNIAPAQSDYFQATRGGGHGDYRCIVLAPASCQELCDMTIRAFDLADKYRNPVLILGDGMMGQMMEPVNFPEPLDPAALPKKDWTLSGAKGRPPRALLSLLLNPKILEEHNYKLVRKYDAVVQNEIDWESYMTEDARLVLVAYGTAARIAKGAIARVRELGMKVGLLRPKTLWPFPKPALLELTKVVRHLLVIELSAGQMVEDVELAVKGQAEVNFYGRPGGVVPTPEEVAHQITHYYYRAHLDQDGPASARREA</sequence>
<dbReference type="HOGENOM" id="CLU_017038_0_0_7"/>
<dbReference type="SUPFAM" id="SSF52518">
    <property type="entry name" value="Thiamin diphosphate-binding fold (THDP-binding)"/>
    <property type="match status" value="1"/>
</dbReference>
<accession>E1QJI0</accession>
<gene>
    <name evidence="4" type="ordered locus">Deba_2361</name>
</gene>
<dbReference type="InterPro" id="IPR002880">
    <property type="entry name" value="Pyrv_Fd/Flavodoxin_OxRdtase_N"/>
</dbReference>
<dbReference type="CDD" id="cd07034">
    <property type="entry name" value="TPP_PYR_PFOR_IOR-alpha_like"/>
    <property type="match status" value="1"/>
</dbReference>
<name>E1QJI0_DESB2</name>
<feature type="domain" description="Pyruvate:ferredoxin oxidoreductase core" evidence="3">
    <location>
        <begin position="247"/>
        <end position="341"/>
    </location>
</feature>
<organism evidence="4 5">
    <name type="scientific">Desulfarculus baarsii (strain ATCC 33931 / DSM 2075 / LMG 7858 / VKM B-1802 / 2st14)</name>
    <dbReference type="NCBI Taxonomy" id="644282"/>
    <lineage>
        <taxon>Bacteria</taxon>
        <taxon>Pseudomonadati</taxon>
        <taxon>Thermodesulfobacteriota</taxon>
        <taxon>Desulfarculia</taxon>
        <taxon>Desulfarculales</taxon>
        <taxon>Desulfarculaceae</taxon>
        <taxon>Desulfarculus</taxon>
    </lineage>
</organism>
<evidence type="ECO:0000259" key="2">
    <source>
        <dbReference type="Pfam" id="PF01855"/>
    </source>
</evidence>
<dbReference type="RefSeq" id="WP_013259162.1">
    <property type="nucleotide sequence ID" value="NC_014365.1"/>
</dbReference>
<dbReference type="EMBL" id="CP002085">
    <property type="protein sequence ID" value="ADK85723.1"/>
    <property type="molecule type" value="Genomic_DNA"/>
</dbReference>